<dbReference type="PRINTS" id="PR00295">
    <property type="entry name" value="STEFINA"/>
</dbReference>
<evidence type="ECO:0000313" key="8">
    <source>
        <dbReference type="EMBL" id="OQR79380.1"/>
    </source>
</evidence>
<evidence type="ECO:0000256" key="2">
    <source>
        <dbReference type="ARBA" id="ARBA00009403"/>
    </source>
</evidence>
<evidence type="ECO:0000256" key="4">
    <source>
        <dbReference type="ARBA" id="ARBA00022690"/>
    </source>
</evidence>
<dbReference type="EMBL" id="MNPL01001172">
    <property type="protein sequence ID" value="OQR79380.1"/>
    <property type="molecule type" value="Genomic_DNA"/>
</dbReference>
<accession>A0A1V9Y103</accession>
<comment type="similarity">
    <text evidence="2">Belongs to the cystatin family.</text>
</comment>
<dbReference type="OrthoDB" id="2429551at2759"/>
<evidence type="ECO:0000256" key="3">
    <source>
        <dbReference type="ARBA" id="ARBA00022490"/>
    </source>
</evidence>
<evidence type="ECO:0000256" key="1">
    <source>
        <dbReference type="ARBA" id="ARBA00004496"/>
    </source>
</evidence>
<evidence type="ECO:0000259" key="7">
    <source>
        <dbReference type="Pfam" id="PF00031"/>
    </source>
</evidence>
<comment type="subcellular location">
    <subcellularLocation>
        <location evidence="1">Cytoplasm</location>
    </subcellularLocation>
</comment>
<evidence type="ECO:0000313" key="9">
    <source>
        <dbReference type="Proteomes" id="UP000192247"/>
    </source>
</evidence>
<dbReference type="InParanoid" id="A0A1V9Y103"/>
<keyword evidence="9" id="KW-1185">Reference proteome</keyword>
<dbReference type="Pfam" id="PF00031">
    <property type="entry name" value="Cystatin"/>
    <property type="match status" value="1"/>
</dbReference>
<dbReference type="GO" id="GO:0004869">
    <property type="term" value="F:cysteine-type endopeptidase inhibitor activity"/>
    <property type="evidence" value="ECO:0007669"/>
    <property type="project" value="UniProtKB-KW"/>
</dbReference>
<keyword evidence="4" id="KW-0646">Protease inhibitor</keyword>
<keyword evidence="3" id="KW-0963">Cytoplasm</keyword>
<dbReference type="Gene3D" id="3.10.450.10">
    <property type="match status" value="1"/>
</dbReference>
<dbReference type="GO" id="GO:0005829">
    <property type="term" value="C:cytosol"/>
    <property type="evidence" value="ECO:0007669"/>
    <property type="project" value="TreeGrafter"/>
</dbReference>
<dbReference type="InterPro" id="IPR000010">
    <property type="entry name" value="Cystatin_dom"/>
</dbReference>
<name>A0A1V9Y103_9ACAR</name>
<dbReference type="AlphaFoldDB" id="A0A1V9Y103"/>
<feature type="domain" description="Cystatin" evidence="7">
    <location>
        <begin position="119"/>
        <end position="173"/>
    </location>
</feature>
<evidence type="ECO:0000256" key="6">
    <source>
        <dbReference type="SAM" id="MobiDB-lite"/>
    </source>
</evidence>
<organism evidence="8 9">
    <name type="scientific">Tropilaelaps mercedesae</name>
    <dbReference type="NCBI Taxonomy" id="418985"/>
    <lineage>
        <taxon>Eukaryota</taxon>
        <taxon>Metazoa</taxon>
        <taxon>Ecdysozoa</taxon>
        <taxon>Arthropoda</taxon>
        <taxon>Chelicerata</taxon>
        <taxon>Arachnida</taxon>
        <taxon>Acari</taxon>
        <taxon>Parasitiformes</taxon>
        <taxon>Mesostigmata</taxon>
        <taxon>Gamasina</taxon>
        <taxon>Dermanyssoidea</taxon>
        <taxon>Laelapidae</taxon>
        <taxon>Tropilaelaps</taxon>
    </lineage>
</organism>
<dbReference type="PANTHER" id="PTHR11414:SF21">
    <property type="entry name" value="CYSTATIN 14A, TANDEM DUPLICATE 1-RELATED"/>
    <property type="match status" value="1"/>
</dbReference>
<comment type="caution">
    <text evidence="8">The sequence shown here is derived from an EMBL/GenBank/DDBJ whole genome shotgun (WGS) entry which is preliminary data.</text>
</comment>
<evidence type="ECO:0000256" key="5">
    <source>
        <dbReference type="ARBA" id="ARBA00022704"/>
    </source>
</evidence>
<dbReference type="InterPro" id="IPR046350">
    <property type="entry name" value="Cystatin_sf"/>
</dbReference>
<gene>
    <name evidence="8" type="ORF">BIW11_05774</name>
</gene>
<dbReference type="PANTHER" id="PTHR11414">
    <property type="entry name" value="CYSTATIN FAMILY MEMBER"/>
    <property type="match status" value="1"/>
</dbReference>
<protein>
    <submittedName>
        <fullName evidence="8">Stefin-C-like</fullName>
    </submittedName>
</protein>
<sequence>MTVKREIDPAALYSLDLALFCANERYTPSAVFRTDHVIEAEHTLNASHQTPAVPTRLADRNVKARATGQLENANAYLETYETVGCWSVPPSESFEITEASGSRRRGPMSSDDAPVPKLGGLGEVKETTDEVRDILEQVRAGCEEKAGKKFEVFEPVHFRTQMVNGINFFIKAQPDEAVGQMRWQHLDVLSSAPYPVNAVDSTVVKIADDDFIHVRAHKARDDKVSLWGIQEGKKAGCAVVHFD</sequence>
<proteinExistence type="inferred from homology"/>
<feature type="region of interest" description="Disordered" evidence="6">
    <location>
        <begin position="96"/>
        <end position="120"/>
    </location>
</feature>
<dbReference type="InterPro" id="IPR001713">
    <property type="entry name" value="Prot_inh_stefin"/>
</dbReference>
<dbReference type="SUPFAM" id="SSF54403">
    <property type="entry name" value="Cystatin/monellin"/>
    <property type="match status" value="1"/>
</dbReference>
<dbReference type="Proteomes" id="UP000192247">
    <property type="component" value="Unassembled WGS sequence"/>
</dbReference>
<reference evidence="8 9" key="1">
    <citation type="journal article" date="2017" name="Gigascience">
        <title>Draft genome of the honey bee ectoparasitic mite, Tropilaelaps mercedesae, is shaped by the parasitic life history.</title>
        <authorList>
            <person name="Dong X."/>
            <person name="Armstrong S.D."/>
            <person name="Xia D."/>
            <person name="Makepeace B.L."/>
            <person name="Darby A.C."/>
            <person name="Kadowaki T."/>
        </authorList>
    </citation>
    <scope>NUCLEOTIDE SEQUENCE [LARGE SCALE GENOMIC DNA]</scope>
    <source>
        <strain evidence="8">Wuxi-XJTLU</strain>
    </source>
</reference>
<keyword evidence="5" id="KW-0789">Thiol protease inhibitor</keyword>